<dbReference type="EMBL" id="MTPS01000106">
    <property type="protein sequence ID" value="ONG35568.1"/>
    <property type="molecule type" value="Genomic_DNA"/>
</dbReference>
<evidence type="ECO:0000313" key="1">
    <source>
        <dbReference type="EMBL" id="ONG35568.1"/>
    </source>
</evidence>
<organism evidence="1 2">
    <name type="scientific">Escherichia coli</name>
    <dbReference type="NCBI Taxonomy" id="562"/>
    <lineage>
        <taxon>Bacteria</taxon>
        <taxon>Pseudomonadati</taxon>
        <taxon>Pseudomonadota</taxon>
        <taxon>Gammaproteobacteria</taxon>
        <taxon>Enterobacterales</taxon>
        <taxon>Enterobacteriaceae</taxon>
        <taxon>Escherichia</taxon>
    </lineage>
</organism>
<dbReference type="Proteomes" id="UP000188967">
    <property type="component" value="Unassembled WGS sequence"/>
</dbReference>
<accession>A0A1V2GIP9</accession>
<evidence type="ECO:0000313" key="2">
    <source>
        <dbReference type="Proteomes" id="UP000188967"/>
    </source>
</evidence>
<proteinExistence type="predicted"/>
<comment type="caution">
    <text evidence="1">The sequence shown here is derived from an EMBL/GenBank/DDBJ whole genome shotgun (WGS) entry which is preliminary data.</text>
</comment>
<sequence>MSLSRGITRLMFLRLWVRAPRTSILSIHLSRIKRFFARWHGATGDHKRLIMTQIDLNEYTVLECNTRSVV</sequence>
<gene>
    <name evidence="1" type="ORF">BXT93_07445</name>
</gene>
<name>A0A1V2GIP9_ECOLX</name>
<dbReference type="AlphaFoldDB" id="A0A1V2GIP9"/>
<reference evidence="1 2" key="1">
    <citation type="submission" date="2017-01" db="EMBL/GenBank/DDBJ databases">
        <title>Draft genome sequence of an E. coli strain isolated from human, in Amazon, Brazil.</title>
        <authorList>
            <person name="Moura Q."/>
            <person name="Fernandes M.R."/>
            <person name="Cerdeira L."/>
            <person name="Vianello M."/>
            <person name="Souza T.A."/>
            <person name="Ienne S."/>
            <person name="Lincopan N."/>
        </authorList>
    </citation>
    <scope>NUCLEOTIDE SEQUENCE [LARGE SCALE GENOMIC DNA]</scope>
    <source>
        <strain evidence="1 2">ICBEcBL-II-13</strain>
    </source>
</reference>
<protein>
    <submittedName>
        <fullName evidence="1">Uncharacterized protein</fullName>
    </submittedName>
</protein>